<protein>
    <submittedName>
        <fullName evidence="1">Uncharacterized protein</fullName>
    </submittedName>
</protein>
<comment type="caution">
    <text evidence="1">The sequence shown here is derived from an EMBL/GenBank/DDBJ whole genome shotgun (WGS) entry which is preliminary data.</text>
</comment>
<dbReference type="AlphaFoldDB" id="G6AZW0"/>
<organism evidence="1 2">
    <name type="scientific">Leyella stercorea DSM 18206</name>
    <dbReference type="NCBI Taxonomy" id="1002367"/>
    <lineage>
        <taxon>Bacteria</taxon>
        <taxon>Pseudomonadati</taxon>
        <taxon>Bacteroidota</taxon>
        <taxon>Bacteroidia</taxon>
        <taxon>Bacteroidales</taxon>
        <taxon>Prevotellaceae</taxon>
        <taxon>Leyella</taxon>
    </lineage>
</organism>
<name>G6AZW0_9BACT</name>
<proteinExistence type="predicted"/>
<dbReference type="GeneID" id="78338511"/>
<evidence type="ECO:0000313" key="1">
    <source>
        <dbReference type="EMBL" id="EHJ38092.1"/>
    </source>
</evidence>
<reference evidence="1 2" key="1">
    <citation type="submission" date="2011-08" db="EMBL/GenBank/DDBJ databases">
        <authorList>
            <person name="Weinstock G."/>
            <person name="Sodergren E."/>
            <person name="Clifton S."/>
            <person name="Fulton L."/>
            <person name="Fulton B."/>
            <person name="Courtney L."/>
            <person name="Fronick C."/>
            <person name="Harrison M."/>
            <person name="Strong C."/>
            <person name="Farmer C."/>
            <person name="Delahaunty K."/>
            <person name="Markovic C."/>
            <person name="Hall O."/>
            <person name="Minx P."/>
            <person name="Tomlinson C."/>
            <person name="Mitreva M."/>
            <person name="Hou S."/>
            <person name="Chen J."/>
            <person name="Wollam A."/>
            <person name="Pepin K.H."/>
            <person name="Johnson M."/>
            <person name="Bhonagiri V."/>
            <person name="Zhang X."/>
            <person name="Suruliraj S."/>
            <person name="Warren W."/>
            <person name="Chinwalla A."/>
            <person name="Mardis E.R."/>
            <person name="Wilson R.K."/>
        </authorList>
    </citation>
    <scope>NUCLEOTIDE SEQUENCE [LARGE SCALE GENOMIC DNA]</scope>
    <source>
        <strain evidence="1 2">DSM 18206</strain>
    </source>
</reference>
<sequence length="62" mass="6944">MTRRSDKLAASVAWLGDASIMCVGGALFGGEDWRSREIVGRVMKWRGFGLPWRNVYVAYPVP</sequence>
<dbReference type="EMBL" id="AFZZ01000186">
    <property type="protein sequence ID" value="EHJ38092.1"/>
    <property type="molecule type" value="Genomic_DNA"/>
</dbReference>
<accession>G6AZW0</accession>
<dbReference type="RefSeq" id="WP_007901460.1">
    <property type="nucleotide sequence ID" value="NZ_JH379449.1"/>
</dbReference>
<dbReference type="HOGENOM" id="CLU_2900493_0_0_10"/>
<evidence type="ECO:0000313" key="2">
    <source>
        <dbReference type="Proteomes" id="UP000004407"/>
    </source>
</evidence>
<gene>
    <name evidence="1" type="ORF">HMPREF0673_02177</name>
</gene>
<dbReference type="Proteomes" id="UP000004407">
    <property type="component" value="Unassembled WGS sequence"/>
</dbReference>